<dbReference type="EMBL" id="JALBCA010000051">
    <property type="protein sequence ID" value="KAI2386125.1"/>
    <property type="molecule type" value="Genomic_DNA"/>
</dbReference>
<evidence type="ECO:0000313" key="1">
    <source>
        <dbReference type="EMBL" id="KAI2386125.1"/>
    </source>
</evidence>
<organism evidence="1">
    <name type="scientific">Ophidiomyces ophidiicola</name>
    <dbReference type="NCBI Taxonomy" id="1387563"/>
    <lineage>
        <taxon>Eukaryota</taxon>
        <taxon>Fungi</taxon>
        <taxon>Dikarya</taxon>
        <taxon>Ascomycota</taxon>
        <taxon>Pezizomycotina</taxon>
        <taxon>Eurotiomycetes</taxon>
        <taxon>Eurotiomycetidae</taxon>
        <taxon>Onygenales</taxon>
        <taxon>Onygenaceae</taxon>
        <taxon>Ophidiomyces</taxon>
    </lineage>
</organism>
<gene>
    <name evidence="1" type="ORF">LOY88_003727</name>
</gene>
<accession>A0ACB8UWC5</accession>
<comment type="caution">
    <text evidence="1">The sequence shown here is derived from an EMBL/GenBank/DDBJ whole genome shotgun (WGS) entry which is preliminary data.</text>
</comment>
<sequence length="1457" mass="163042">MKGFYDVQCPICLISVEVQQQDCFYILSVYPVTAKIFSHKDWQLKENSVITIGDLDLWQGETYPTLGYQQRSFLIHQRCYELISPLSPSQLHLLIDVVEPTFLPLMPPLPSVAHGAFYSSTPCRLTSTKLKLHLSRLPLEIQDKILEHDVGRLLFVMRTASQLVPIHNSNLKTVPKHRFTEETLALNSNTIRIYFVILGGRTYISHLSDAASPVPPLCARRPIILVVVSAFLNWIPHMLQWMPRDSIPLAIVAALGFMLFSSTGSALLGTTRNEGMIQEYTLEKRNYLAIQSDGMGVIDVAFEQTSAGPKWILNSHAHPFQAEISVNPCADTRRLRIIRDTQKCRAIIPLNRSGAEPYFCGKLVPPQDSWVDSGFPVESSLTLSRAPFAYFTHATYISFATIKNIRFRVEHLRCGIIEIEVDVPDPQEKLYFVSFPRPPRVLRFSLCGKTFADRQTFQIPYLQFEVDGQWSPPLPPRWFHLQEPILIENVLGIWWVTHSLLSRNLSAAASTSARKLDLLAIDRKWKEKWNSAASSKTQTSRSTSGATKAYVLPMFPYPSGALHMGHVRVYTISDVLARYKRMKGYDVLHPMGWDAFGLPAENAAIERGISPAEWTRKNIAAMKEQLQALGTDFDWDRELTTCSPDFYKHTQRLFLLLHKKGLAYQANGIVNYDPIDKTVLANEQVDANGCSWRSGAKVEKRELKQWYLRITAFKEALLNDLEYLTGGWPERILSMQRHWLGKSKGARLTFKLHLPCEDTSIQVYTTRADTLPGVQYIALATDHPLVTKLAKTDLQLKAFLGSASSFPPTSKAGYRLLGTEALNPLRAIEHESNISVKLPVFVAPYVLGDYGEGAVMGVPGHDSRDLLFWTENMKHAPVTSVIDPSSSSQPPRNPGSHEFEPFTGEGILNKHCGTFSGLSSEQARESIVSCLRDKNGSADFTERWRLRDWLISRQRYWGAPIPIVHCGDCGAVPVPSNELPVKLPVINGAGLKGITGNPLESAEDWLYTPCPKCKKQAKRDTDTMDTFVDSSWYFLRFLDVSNEEMMFSPSLARPVDTYIGGIEHAILHLLYSRFIYKFLATAGLAPGVHSNMPDAAEPFLNLLSQGMVHGKTFSDPLSGRFLRPSEVDLSTPGSPVLTGTRIAPNISFEKMSKSKHNGVDPSTCISKYGADTTRAHILFAAPVSEVLEWDESKIVGIQRWFNKVWKIVIDLQQSSVLNELDFSQENLLTPQLPPLGELSDEEAGVLLVAHSTIVSVSTCLAQNPYALNTVVSDLIKLTNTLSSLSSSANSTPVHSKVISYIAVSSLLRLLAPIAPAFSSECWQELHACLQNQNVNCGSKPVLSTQWPRPLLSDMQFGLLRDRGSKTVAVQVNGKLRFTTTIPHFLPSISHLKQSCDGQDFQEDSKLKKGVTKEEQLWILSHILKTEKGKIWLTQKNDWEKRKRIVVVGGGKVVNVVF</sequence>
<reference evidence="1" key="1">
    <citation type="journal article" date="2022" name="bioRxiv">
        <title>Population genetic analysis of Ophidiomyces ophidiicola, the causative agent of snake fungal disease, indicates recent introductions to the USA.</title>
        <authorList>
            <person name="Ladner J.T."/>
            <person name="Palmer J.M."/>
            <person name="Ettinger C.L."/>
            <person name="Stajich J.E."/>
            <person name="Farrell T.M."/>
            <person name="Glorioso B.M."/>
            <person name="Lawson B."/>
            <person name="Price S.J."/>
            <person name="Stengle A.G."/>
            <person name="Grear D.A."/>
            <person name="Lorch J.M."/>
        </authorList>
    </citation>
    <scope>NUCLEOTIDE SEQUENCE</scope>
    <source>
        <strain evidence="1">NWHC 24266-5</strain>
    </source>
</reference>
<name>A0ACB8UWC5_9EURO</name>
<protein>
    <submittedName>
        <fullName evidence="1">Uncharacterized protein</fullName>
    </submittedName>
</protein>
<proteinExistence type="predicted"/>